<evidence type="ECO:0000259" key="9">
    <source>
        <dbReference type="Pfam" id="PF00266"/>
    </source>
</evidence>
<gene>
    <name evidence="10" type="ORF">JIG36_31780</name>
</gene>
<keyword evidence="11" id="KW-1185">Reference proteome</keyword>
<dbReference type="InterPro" id="IPR015424">
    <property type="entry name" value="PyrdxlP-dep_Trfase"/>
</dbReference>
<dbReference type="PROSITE" id="PS00595">
    <property type="entry name" value="AA_TRANSFER_CLASS_5"/>
    <property type="match status" value="1"/>
</dbReference>
<keyword evidence="5 8" id="KW-0663">Pyridoxal phosphate</keyword>
<name>A0ABS2ALM0_9ACTN</name>
<dbReference type="PANTHER" id="PTHR43586">
    <property type="entry name" value="CYSTEINE DESULFURASE"/>
    <property type="match status" value="1"/>
</dbReference>
<evidence type="ECO:0000256" key="8">
    <source>
        <dbReference type="RuleBase" id="RU004506"/>
    </source>
</evidence>
<dbReference type="Gene3D" id="3.90.1150.10">
    <property type="entry name" value="Aspartate Aminotransferase, domain 1"/>
    <property type="match status" value="1"/>
</dbReference>
<comment type="caution">
    <text evidence="10">The sequence shown here is derived from an EMBL/GenBank/DDBJ whole genome shotgun (WGS) entry which is preliminary data.</text>
</comment>
<comment type="cofactor">
    <cofactor evidence="1 7">
        <name>pyridoxal 5'-phosphate</name>
        <dbReference type="ChEBI" id="CHEBI:597326"/>
    </cofactor>
</comment>
<dbReference type="Proteomes" id="UP000632138">
    <property type="component" value="Unassembled WGS sequence"/>
</dbReference>
<reference evidence="10 11" key="1">
    <citation type="submission" date="2021-01" db="EMBL/GenBank/DDBJ databases">
        <title>Actinoplanes sp. nov. LDG1-06 isolated from lichen.</title>
        <authorList>
            <person name="Saeng-In P."/>
            <person name="Phongsopitanun W."/>
            <person name="Kanchanasin P."/>
            <person name="Yuki M."/>
            <person name="Kudo T."/>
            <person name="Ohkuma M."/>
            <person name="Tanasupawat S."/>
        </authorList>
    </citation>
    <scope>NUCLEOTIDE SEQUENCE [LARGE SCALE GENOMIC DNA]</scope>
    <source>
        <strain evidence="10 11">LDG1-06</strain>
    </source>
</reference>
<keyword evidence="4 8" id="KW-0808">Transferase</keyword>
<feature type="domain" description="Aminotransferase class V" evidence="9">
    <location>
        <begin position="37"/>
        <end position="413"/>
    </location>
</feature>
<dbReference type="InterPro" id="IPR010970">
    <property type="entry name" value="Cys_dSase_SufS"/>
</dbReference>
<dbReference type="PANTHER" id="PTHR43586:SF8">
    <property type="entry name" value="CYSTEINE DESULFURASE 1, CHLOROPLASTIC"/>
    <property type="match status" value="1"/>
</dbReference>
<evidence type="ECO:0000256" key="7">
    <source>
        <dbReference type="RuleBase" id="RU004504"/>
    </source>
</evidence>
<protein>
    <recommendedName>
        <fullName evidence="3 8">Cysteine desulfurase</fullName>
        <ecNumber evidence="3 8">2.8.1.7</ecNumber>
    </recommendedName>
</protein>
<dbReference type="Gene3D" id="3.40.640.10">
    <property type="entry name" value="Type I PLP-dependent aspartate aminotransferase-like (Major domain)"/>
    <property type="match status" value="1"/>
</dbReference>
<evidence type="ECO:0000256" key="5">
    <source>
        <dbReference type="ARBA" id="ARBA00022898"/>
    </source>
</evidence>
<evidence type="ECO:0000313" key="10">
    <source>
        <dbReference type="EMBL" id="MBM2620104.1"/>
    </source>
</evidence>
<sequence length="426" mass="44927">MRGRRFLATLNSVTLDIGRIRRDFPILHRSVRGQPLVYLDSAGTAQTPQVVLDTIDGHHRRHHANVGRSAHTLAAEATAAYADARAVIAGFIGAADPDEVVFTRNATESLNMVAHAFEPAAAEGDPRWRIGPGDEVVVTEMEHHSNLLPWYELCRRTGATLRRLRLTEDGRLDLSALPIVIGDRTRVVAWTHVSNVLGTVNPVQSIVARARAAGAITVLDGAQSVPHRPVDVDALGVDLLAFSGHKMCGPTGVGVLWGRAELLATMPPMLAGGGMVADVGANGFTTLPPPARFEAGTPPIAQAVGLAAAAGYLSGLGLAAVHRHEQRLISHALDSLAGIDGLRVFGPPDRAGVISFVLDGVEAADLGRQLDRAGVQVRVGRHCAAQVCERFGVPALVRASFHVYNTLADVDALAEVVAAARKGAVA</sequence>
<dbReference type="InterPro" id="IPR000192">
    <property type="entry name" value="Aminotrans_V_dom"/>
</dbReference>
<evidence type="ECO:0000256" key="4">
    <source>
        <dbReference type="ARBA" id="ARBA00022679"/>
    </source>
</evidence>
<comment type="function">
    <text evidence="8">Catalyzes the removal of elemental sulfur and selenium atoms from L-cysteine, L-cystine, L-selenocysteine, and L-selenocystine to produce L-alanine.</text>
</comment>
<evidence type="ECO:0000256" key="2">
    <source>
        <dbReference type="ARBA" id="ARBA00010447"/>
    </source>
</evidence>
<comment type="catalytic activity">
    <reaction evidence="6 8">
        <text>(sulfur carrier)-H + L-cysteine = (sulfur carrier)-SH + L-alanine</text>
        <dbReference type="Rhea" id="RHEA:43892"/>
        <dbReference type="Rhea" id="RHEA-COMP:14737"/>
        <dbReference type="Rhea" id="RHEA-COMP:14739"/>
        <dbReference type="ChEBI" id="CHEBI:29917"/>
        <dbReference type="ChEBI" id="CHEBI:35235"/>
        <dbReference type="ChEBI" id="CHEBI:57972"/>
        <dbReference type="ChEBI" id="CHEBI:64428"/>
        <dbReference type="EC" id="2.8.1.7"/>
    </reaction>
</comment>
<dbReference type="EMBL" id="JAENHP010000013">
    <property type="protein sequence ID" value="MBM2620104.1"/>
    <property type="molecule type" value="Genomic_DNA"/>
</dbReference>
<dbReference type="InterPro" id="IPR020578">
    <property type="entry name" value="Aminotrans_V_PyrdxlP_BS"/>
</dbReference>
<comment type="similarity">
    <text evidence="2 8">Belongs to the class-V pyridoxal-phosphate-dependent aminotransferase family. Csd subfamily.</text>
</comment>
<proteinExistence type="inferred from homology"/>
<organism evidence="10 11">
    <name type="scientific">Paractinoplanes ovalisporus</name>
    <dbReference type="NCBI Taxonomy" id="2810368"/>
    <lineage>
        <taxon>Bacteria</taxon>
        <taxon>Bacillati</taxon>
        <taxon>Actinomycetota</taxon>
        <taxon>Actinomycetes</taxon>
        <taxon>Micromonosporales</taxon>
        <taxon>Micromonosporaceae</taxon>
        <taxon>Paractinoplanes</taxon>
    </lineage>
</organism>
<dbReference type="NCBIfam" id="TIGR01979">
    <property type="entry name" value="sufS"/>
    <property type="match status" value="1"/>
</dbReference>
<evidence type="ECO:0000313" key="11">
    <source>
        <dbReference type="Proteomes" id="UP000632138"/>
    </source>
</evidence>
<dbReference type="InterPro" id="IPR015422">
    <property type="entry name" value="PyrdxlP-dep_Trfase_small"/>
</dbReference>
<accession>A0ABS2ALM0</accession>
<evidence type="ECO:0000256" key="6">
    <source>
        <dbReference type="ARBA" id="ARBA00050776"/>
    </source>
</evidence>
<evidence type="ECO:0000256" key="1">
    <source>
        <dbReference type="ARBA" id="ARBA00001933"/>
    </source>
</evidence>
<dbReference type="CDD" id="cd06453">
    <property type="entry name" value="SufS_like"/>
    <property type="match status" value="1"/>
</dbReference>
<dbReference type="SUPFAM" id="SSF53383">
    <property type="entry name" value="PLP-dependent transferases"/>
    <property type="match status" value="1"/>
</dbReference>
<dbReference type="InterPro" id="IPR015421">
    <property type="entry name" value="PyrdxlP-dep_Trfase_major"/>
</dbReference>
<dbReference type="Pfam" id="PF00266">
    <property type="entry name" value="Aminotran_5"/>
    <property type="match status" value="1"/>
</dbReference>
<evidence type="ECO:0000256" key="3">
    <source>
        <dbReference type="ARBA" id="ARBA00012239"/>
    </source>
</evidence>
<dbReference type="EC" id="2.8.1.7" evidence="3 8"/>